<keyword evidence="3" id="KW-1185">Reference proteome</keyword>
<sequence length="112" mass="12340">MQHKVRICWVSKFLGISVVQCPLGVRCMYVAQWVLNVGSDSPSGRSVEFEVFGCSDACSTTEWTEASMIQNAALSYRHDSSWKTNEQIYVTQVTPPRDGSSGIVVMDTGGQD</sequence>
<dbReference type="HOGENOM" id="CLU_2146691_0_0_1"/>
<accession>A0A0D0EC20</accession>
<feature type="signal peptide" evidence="1">
    <location>
        <begin position="1"/>
        <end position="27"/>
    </location>
</feature>
<evidence type="ECO:0000256" key="1">
    <source>
        <dbReference type="SAM" id="SignalP"/>
    </source>
</evidence>
<name>A0A0D0EC20_9AGAM</name>
<protein>
    <submittedName>
        <fullName evidence="2">Uncharacterized protein</fullName>
    </submittedName>
</protein>
<organism evidence="2 3">
    <name type="scientific">Paxillus rubicundulus Ve08.2h10</name>
    <dbReference type="NCBI Taxonomy" id="930991"/>
    <lineage>
        <taxon>Eukaryota</taxon>
        <taxon>Fungi</taxon>
        <taxon>Dikarya</taxon>
        <taxon>Basidiomycota</taxon>
        <taxon>Agaricomycotina</taxon>
        <taxon>Agaricomycetes</taxon>
        <taxon>Agaricomycetidae</taxon>
        <taxon>Boletales</taxon>
        <taxon>Paxilineae</taxon>
        <taxon>Paxillaceae</taxon>
        <taxon>Paxillus</taxon>
    </lineage>
</organism>
<reference evidence="3" key="2">
    <citation type="submission" date="2015-01" db="EMBL/GenBank/DDBJ databases">
        <title>Evolutionary Origins and Diversification of the Mycorrhizal Mutualists.</title>
        <authorList>
            <consortium name="DOE Joint Genome Institute"/>
            <consortium name="Mycorrhizal Genomics Consortium"/>
            <person name="Kohler A."/>
            <person name="Kuo A."/>
            <person name="Nagy L.G."/>
            <person name="Floudas D."/>
            <person name="Copeland A."/>
            <person name="Barry K.W."/>
            <person name="Cichocki N."/>
            <person name="Veneault-Fourrey C."/>
            <person name="LaButti K."/>
            <person name="Lindquist E.A."/>
            <person name="Lipzen A."/>
            <person name="Lundell T."/>
            <person name="Morin E."/>
            <person name="Murat C."/>
            <person name="Riley R."/>
            <person name="Ohm R."/>
            <person name="Sun H."/>
            <person name="Tunlid A."/>
            <person name="Henrissat B."/>
            <person name="Grigoriev I.V."/>
            <person name="Hibbett D.S."/>
            <person name="Martin F."/>
        </authorList>
    </citation>
    <scope>NUCLEOTIDE SEQUENCE [LARGE SCALE GENOMIC DNA]</scope>
    <source>
        <strain evidence="3">Ve08.2h10</strain>
    </source>
</reference>
<dbReference type="AlphaFoldDB" id="A0A0D0EC20"/>
<dbReference type="Proteomes" id="UP000054538">
    <property type="component" value="Unassembled WGS sequence"/>
</dbReference>
<evidence type="ECO:0000313" key="2">
    <source>
        <dbReference type="EMBL" id="KIK98605.1"/>
    </source>
</evidence>
<dbReference type="InParanoid" id="A0A0D0EC20"/>
<gene>
    <name evidence="2" type="ORF">PAXRUDRAFT_664714</name>
</gene>
<evidence type="ECO:0000313" key="3">
    <source>
        <dbReference type="Proteomes" id="UP000054538"/>
    </source>
</evidence>
<proteinExistence type="predicted"/>
<reference evidence="2 3" key="1">
    <citation type="submission" date="2014-04" db="EMBL/GenBank/DDBJ databases">
        <authorList>
            <consortium name="DOE Joint Genome Institute"/>
            <person name="Kuo A."/>
            <person name="Kohler A."/>
            <person name="Jargeat P."/>
            <person name="Nagy L.G."/>
            <person name="Floudas D."/>
            <person name="Copeland A."/>
            <person name="Barry K.W."/>
            <person name="Cichocki N."/>
            <person name="Veneault-Fourrey C."/>
            <person name="LaButti K."/>
            <person name="Lindquist E.A."/>
            <person name="Lipzen A."/>
            <person name="Lundell T."/>
            <person name="Morin E."/>
            <person name="Murat C."/>
            <person name="Sun H."/>
            <person name="Tunlid A."/>
            <person name="Henrissat B."/>
            <person name="Grigoriev I.V."/>
            <person name="Hibbett D.S."/>
            <person name="Martin F."/>
            <person name="Nordberg H.P."/>
            <person name="Cantor M.N."/>
            <person name="Hua S.X."/>
        </authorList>
    </citation>
    <scope>NUCLEOTIDE SEQUENCE [LARGE SCALE GENOMIC DNA]</scope>
    <source>
        <strain evidence="2 3">Ve08.2h10</strain>
    </source>
</reference>
<dbReference type="EMBL" id="KN824887">
    <property type="protein sequence ID" value="KIK98605.1"/>
    <property type="molecule type" value="Genomic_DNA"/>
</dbReference>
<feature type="chain" id="PRO_5002221144" evidence="1">
    <location>
        <begin position="28"/>
        <end position="112"/>
    </location>
</feature>
<keyword evidence="1" id="KW-0732">Signal</keyword>